<dbReference type="GO" id="GO:0005351">
    <property type="term" value="F:carbohydrate:proton symporter activity"/>
    <property type="evidence" value="ECO:0007669"/>
    <property type="project" value="TreeGrafter"/>
</dbReference>
<feature type="transmembrane region" description="Helical" evidence="9">
    <location>
        <begin position="90"/>
        <end position="114"/>
    </location>
</feature>
<feature type="transmembrane region" description="Helical" evidence="9">
    <location>
        <begin position="46"/>
        <end position="70"/>
    </location>
</feature>
<proteinExistence type="inferred from homology"/>
<evidence type="ECO:0000259" key="10">
    <source>
        <dbReference type="PROSITE" id="PS50850"/>
    </source>
</evidence>
<feature type="transmembrane region" description="Helical" evidence="9">
    <location>
        <begin position="340"/>
        <end position="363"/>
    </location>
</feature>
<evidence type="ECO:0000256" key="1">
    <source>
        <dbReference type="ARBA" id="ARBA00004141"/>
    </source>
</evidence>
<evidence type="ECO:0000256" key="6">
    <source>
        <dbReference type="ARBA" id="ARBA00023136"/>
    </source>
</evidence>
<feature type="transmembrane region" description="Helical" evidence="9">
    <location>
        <begin position="150"/>
        <end position="173"/>
    </location>
</feature>
<keyword evidence="6 9" id="KW-0472">Membrane</keyword>
<dbReference type="Pfam" id="PF00083">
    <property type="entry name" value="Sugar_tr"/>
    <property type="match status" value="1"/>
</dbReference>
<gene>
    <name evidence="11" type="ORF">MKK02DRAFT_41828</name>
</gene>
<evidence type="ECO:0000256" key="9">
    <source>
        <dbReference type="SAM" id="Phobius"/>
    </source>
</evidence>
<dbReference type="InterPro" id="IPR005829">
    <property type="entry name" value="Sugar_transporter_CS"/>
</dbReference>
<feature type="transmembrane region" description="Helical" evidence="9">
    <location>
        <begin position="466"/>
        <end position="487"/>
    </location>
</feature>
<feature type="transmembrane region" description="Helical" evidence="9">
    <location>
        <begin position="436"/>
        <end position="454"/>
    </location>
</feature>
<dbReference type="PROSITE" id="PS50850">
    <property type="entry name" value="MFS"/>
    <property type="match status" value="1"/>
</dbReference>
<reference evidence="11" key="1">
    <citation type="journal article" date="2022" name="G3 (Bethesda)">
        <title>High quality genome of the basidiomycete yeast Dioszegia hungarica PDD-24b-2 isolated from cloud water.</title>
        <authorList>
            <person name="Jarrige D."/>
            <person name="Haridas S."/>
            <person name="Bleykasten-Grosshans C."/>
            <person name="Joly M."/>
            <person name="Nadalig T."/>
            <person name="Sancelme M."/>
            <person name="Vuilleumier S."/>
            <person name="Grigoriev I.V."/>
            <person name="Amato P."/>
            <person name="Bringel F."/>
        </authorList>
    </citation>
    <scope>NUCLEOTIDE SEQUENCE</scope>
    <source>
        <strain evidence="11">PDD-24b-2</strain>
    </source>
</reference>
<comment type="caution">
    <text evidence="11">The sequence shown here is derived from an EMBL/GenBank/DDBJ whole genome shotgun (WGS) entry which is preliminary data.</text>
</comment>
<dbReference type="InterPro" id="IPR003663">
    <property type="entry name" value="Sugar/inositol_transpt"/>
</dbReference>
<feature type="transmembrane region" description="Helical" evidence="9">
    <location>
        <begin position="185"/>
        <end position="204"/>
    </location>
</feature>
<dbReference type="PANTHER" id="PTHR48022:SF2">
    <property type="entry name" value="PLASTIDIC GLUCOSE TRANSPORTER 4"/>
    <property type="match status" value="1"/>
</dbReference>
<feature type="transmembrane region" description="Helical" evidence="9">
    <location>
        <begin position="404"/>
        <end position="424"/>
    </location>
</feature>
<dbReference type="RefSeq" id="XP_052948578.1">
    <property type="nucleotide sequence ID" value="XM_053091720.1"/>
</dbReference>
<keyword evidence="12" id="KW-1185">Reference proteome</keyword>
<comment type="subcellular location">
    <subcellularLocation>
        <location evidence="1">Membrane</location>
        <topology evidence="1">Multi-pass membrane protein</topology>
    </subcellularLocation>
</comment>
<name>A0AA38HGA8_9TREE</name>
<protein>
    <submittedName>
        <fullName evidence="11">Maltose permease</fullName>
    </submittedName>
</protein>
<keyword evidence="5 9" id="KW-1133">Transmembrane helix</keyword>
<feature type="domain" description="Major facilitator superfamily (MFS) profile" evidence="10">
    <location>
        <begin position="48"/>
        <end position="493"/>
    </location>
</feature>
<keyword evidence="4 9" id="KW-0812">Transmembrane</keyword>
<evidence type="ECO:0000313" key="12">
    <source>
        <dbReference type="Proteomes" id="UP001164286"/>
    </source>
</evidence>
<dbReference type="SUPFAM" id="SSF103473">
    <property type="entry name" value="MFS general substrate transporter"/>
    <property type="match status" value="1"/>
</dbReference>
<dbReference type="InterPro" id="IPR050360">
    <property type="entry name" value="MFS_Sugar_Transporters"/>
</dbReference>
<evidence type="ECO:0000256" key="7">
    <source>
        <dbReference type="ARBA" id="ARBA00049119"/>
    </source>
</evidence>
<feature type="transmembrane region" description="Helical" evidence="9">
    <location>
        <begin position="126"/>
        <end position="144"/>
    </location>
</feature>
<dbReference type="FunFam" id="1.20.1250.20:FF:000078">
    <property type="entry name" value="MFS maltose transporter, putative"/>
    <property type="match status" value="1"/>
</dbReference>
<evidence type="ECO:0000313" key="11">
    <source>
        <dbReference type="EMBL" id="KAI9638801.1"/>
    </source>
</evidence>
<dbReference type="NCBIfam" id="TIGR00879">
    <property type="entry name" value="SP"/>
    <property type="match status" value="1"/>
</dbReference>
<dbReference type="Gene3D" id="1.20.1250.20">
    <property type="entry name" value="MFS general substrate transporter like domains"/>
    <property type="match status" value="1"/>
</dbReference>
<evidence type="ECO:0000256" key="8">
    <source>
        <dbReference type="RuleBase" id="RU003346"/>
    </source>
</evidence>
<feature type="transmembrane region" description="Helical" evidence="9">
    <location>
        <begin position="308"/>
        <end position="328"/>
    </location>
</feature>
<dbReference type="Proteomes" id="UP001164286">
    <property type="component" value="Unassembled WGS sequence"/>
</dbReference>
<dbReference type="EMBL" id="JAKWFO010000002">
    <property type="protein sequence ID" value="KAI9638801.1"/>
    <property type="molecule type" value="Genomic_DNA"/>
</dbReference>
<comment type="catalytic activity">
    <reaction evidence="7">
        <text>myo-inositol(out) + H(+)(out) = myo-inositol(in) + H(+)(in)</text>
        <dbReference type="Rhea" id="RHEA:60364"/>
        <dbReference type="ChEBI" id="CHEBI:15378"/>
        <dbReference type="ChEBI" id="CHEBI:17268"/>
    </reaction>
</comment>
<comment type="similarity">
    <text evidence="2 8">Belongs to the major facilitator superfamily. Sugar transporter (TC 2.A.1.1) family.</text>
</comment>
<dbReference type="InterPro" id="IPR005828">
    <property type="entry name" value="MFS_sugar_transport-like"/>
</dbReference>
<dbReference type="AlphaFoldDB" id="A0AA38HGA8"/>
<accession>A0AA38HGA8</accession>
<organism evidence="11 12">
    <name type="scientific">Dioszegia hungarica</name>
    <dbReference type="NCBI Taxonomy" id="4972"/>
    <lineage>
        <taxon>Eukaryota</taxon>
        <taxon>Fungi</taxon>
        <taxon>Dikarya</taxon>
        <taxon>Basidiomycota</taxon>
        <taxon>Agaricomycotina</taxon>
        <taxon>Tremellomycetes</taxon>
        <taxon>Tremellales</taxon>
        <taxon>Bulleribasidiaceae</taxon>
        <taxon>Dioszegia</taxon>
    </lineage>
</organism>
<dbReference type="InterPro" id="IPR036259">
    <property type="entry name" value="MFS_trans_sf"/>
</dbReference>
<dbReference type="PANTHER" id="PTHR48022">
    <property type="entry name" value="PLASTIDIC GLUCOSE TRANSPORTER 4"/>
    <property type="match status" value="1"/>
</dbReference>
<feature type="transmembrane region" description="Helical" evidence="9">
    <location>
        <begin position="370"/>
        <end position="392"/>
    </location>
</feature>
<evidence type="ECO:0000256" key="4">
    <source>
        <dbReference type="ARBA" id="ARBA00022692"/>
    </source>
</evidence>
<dbReference type="PROSITE" id="PS00217">
    <property type="entry name" value="SUGAR_TRANSPORT_2"/>
    <property type="match status" value="1"/>
</dbReference>
<dbReference type="GO" id="GO:0016020">
    <property type="term" value="C:membrane"/>
    <property type="evidence" value="ECO:0007669"/>
    <property type="project" value="UniProtKB-SubCell"/>
</dbReference>
<evidence type="ECO:0000256" key="5">
    <source>
        <dbReference type="ARBA" id="ARBA00022989"/>
    </source>
</evidence>
<feature type="transmembrane region" description="Helical" evidence="9">
    <location>
        <begin position="216"/>
        <end position="237"/>
    </location>
</feature>
<dbReference type="GeneID" id="77730925"/>
<evidence type="ECO:0000256" key="3">
    <source>
        <dbReference type="ARBA" id="ARBA00022448"/>
    </source>
</evidence>
<dbReference type="InterPro" id="IPR020846">
    <property type="entry name" value="MFS_dom"/>
</dbReference>
<keyword evidence="3 8" id="KW-0813">Transport</keyword>
<sequence>MAAVSHNQDALADKFDVKELSGAAQADANERNSTVWEAWRTHKKAVLWSMALSGALIMEGYDVTVVGSFYGHPAFLRRFGVPTTGNDIGYAIPAPWQSGLSNGASAGGIIGLFINGWAADRYGPKIVMGASTIMLTLTIFLLVFGDSLGMLVAGQVLCGIPWGVFQTLTVGYAAEVCPIQLRGYLTAYVNMCWGIGILLSSGIVKATLVIPTDLSWRLPFVLQWIWVIPLFSIVYFCPPSPWWMVRKGRHDDAAAAVRRLTNPKYFSEEDVQNSVAMMIHTTEMEAQNQHGTSYLQCFRGFDLRRSEIAMMAFTMQILSGQSLCGQGIQFLQQAGISTDLSFSLNMVLNSMFIIGTATSWVLMGFFGRRTLYTSGMACMCITLMTIGGLAFYPSNEVKMAMGSLLIILNFIYNCTIGPATYTIIGEISSTRLRQKTIVLARASYKAINIVAGILNPRMLSPLAWNLGPKTGLVWGSTAFLSLIYCLLRLPEAKGRSYGELDILFENRIPAWKFKTTKADQFGMVRRGEAVEEDGKLAQEVAHVEGDRK</sequence>
<evidence type="ECO:0000256" key="2">
    <source>
        <dbReference type="ARBA" id="ARBA00010992"/>
    </source>
</evidence>